<dbReference type="HOGENOM" id="CLU_1436456_0_0_1"/>
<keyword evidence="1" id="KW-0805">Transcription regulation</keyword>
<organism evidence="5 6">
    <name type="scientific">Vitis vinifera</name>
    <name type="common">Grape</name>
    <dbReference type="NCBI Taxonomy" id="29760"/>
    <lineage>
        <taxon>Eukaryota</taxon>
        <taxon>Viridiplantae</taxon>
        <taxon>Streptophyta</taxon>
        <taxon>Embryophyta</taxon>
        <taxon>Tracheophyta</taxon>
        <taxon>Spermatophyta</taxon>
        <taxon>Magnoliopsida</taxon>
        <taxon>eudicotyledons</taxon>
        <taxon>Gunneridae</taxon>
        <taxon>Pentapetalae</taxon>
        <taxon>rosids</taxon>
        <taxon>Vitales</taxon>
        <taxon>Vitaceae</taxon>
        <taxon>Viteae</taxon>
        <taxon>Vitis</taxon>
    </lineage>
</organism>
<accession>F6GXI1</accession>
<sequence length="214" mass="23960">MDQHRITKRRRVYSLQPNTLPRTVFAKKYVNHLVPALMDIGNKPDSDQMEDHELEKLVRYEVDKALVSSAEGFAWSRALNVKLQRGGLNVGRLQNSSITPQTQKASLPTKFSPNPNPKPSQKDSKRSKRLQCLPKPKRGAGTEGEEVQFRQQLTNLRTLMPGGNEMGVNELLTEVGSYLVALELQKVCGKEGRVFWGSKQLGNCGSGHQIIRSP</sequence>
<feature type="domain" description="IBH1-like N-terminal" evidence="4">
    <location>
        <begin position="23"/>
        <end position="86"/>
    </location>
</feature>
<feature type="compositionally biased region" description="Polar residues" evidence="3">
    <location>
        <begin position="92"/>
        <end position="113"/>
    </location>
</feature>
<dbReference type="PANTHER" id="PTHR33124:SF42">
    <property type="entry name" value="TRANSCRIPTION FACTOR BHLH146"/>
    <property type="match status" value="1"/>
</dbReference>
<dbReference type="InterPro" id="IPR059002">
    <property type="entry name" value="IBH1_N"/>
</dbReference>
<evidence type="ECO:0000256" key="3">
    <source>
        <dbReference type="SAM" id="MobiDB-lite"/>
    </source>
</evidence>
<feature type="region of interest" description="Disordered" evidence="3">
    <location>
        <begin position="92"/>
        <end position="146"/>
    </location>
</feature>
<name>F6GXI1_VITVI</name>
<keyword evidence="2" id="KW-0804">Transcription</keyword>
<dbReference type="GO" id="GO:0006355">
    <property type="term" value="P:regulation of DNA-templated transcription"/>
    <property type="evidence" value="ECO:0007669"/>
    <property type="project" value="InterPro"/>
</dbReference>
<proteinExistence type="predicted"/>
<evidence type="ECO:0000256" key="1">
    <source>
        <dbReference type="ARBA" id="ARBA00023015"/>
    </source>
</evidence>
<dbReference type="InterPro" id="IPR044660">
    <property type="entry name" value="IBH1-like"/>
</dbReference>
<evidence type="ECO:0000313" key="6">
    <source>
        <dbReference type="Proteomes" id="UP000009183"/>
    </source>
</evidence>
<gene>
    <name evidence="5" type="ordered locus">VIT_11s0052g00630</name>
</gene>
<dbReference type="InParanoid" id="F6GXI1"/>
<dbReference type="Proteomes" id="UP000009183">
    <property type="component" value="Chromosome 11"/>
</dbReference>
<evidence type="ECO:0000313" key="5">
    <source>
        <dbReference type="EMBL" id="CCB44667.1"/>
    </source>
</evidence>
<protein>
    <recommendedName>
        <fullName evidence="4">IBH1-like N-terminal domain-containing protein</fullName>
    </recommendedName>
</protein>
<dbReference type="PANTHER" id="PTHR33124">
    <property type="entry name" value="TRANSCRIPTION FACTOR IBH1-LIKE 1"/>
    <property type="match status" value="1"/>
</dbReference>
<dbReference type="EMBL" id="FN594964">
    <property type="protein sequence ID" value="CCB44667.1"/>
    <property type="molecule type" value="Genomic_DNA"/>
</dbReference>
<dbReference type="PaxDb" id="29760-VIT_11s0052g00630.t01"/>
<evidence type="ECO:0000259" key="4">
    <source>
        <dbReference type="Pfam" id="PF26576"/>
    </source>
</evidence>
<dbReference type="eggNOG" id="ENOG502SB35">
    <property type="taxonomic scope" value="Eukaryota"/>
</dbReference>
<dbReference type="Pfam" id="PF26576">
    <property type="entry name" value="IBH1_N"/>
    <property type="match status" value="1"/>
</dbReference>
<evidence type="ECO:0000256" key="2">
    <source>
        <dbReference type="ARBA" id="ARBA00023163"/>
    </source>
</evidence>
<dbReference type="AlphaFoldDB" id="F6GXI1"/>
<reference evidence="6" key="1">
    <citation type="journal article" date="2007" name="Nature">
        <title>The grapevine genome sequence suggests ancestral hexaploidization in major angiosperm phyla.</title>
        <authorList>
            <consortium name="The French-Italian Public Consortium for Grapevine Genome Characterization."/>
            <person name="Jaillon O."/>
            <person name="Aury J.-M."/>
            <person name="Noel B."/>
            <person name="Policriti A."/>
            <person name="Clepet C."/>
            <person name="Casagrande A."/>
            <person name="Choisne N."/>
            <person name="Aubourg S."/>
            <person name="Vitulo N."/>
            <person name="Jubin C."/>
            <person name="Vezzi A."/>
            <person name="Legeai F."/>
            <person name="Hugueney P."/>
            <person name="Dasilva C."/>
            <person name="Horner D."/>
            <person name="Mica E."/>
            <person name="Jublot D."/>
            <person name="Poulain J."/>
            <person name="Bruyere C."/>
            <person name="Billault A."/>
            <person name="Segurens B."/>
            <person name="Gouyvenoux M."/>
            <person name="Ugarte E."/>
            <person name="Cattonaro F."/>
            <person name="Anthouard V."/>
            <person name="Vico V."/>
            <person name="Del Fabbro C."/>
            <person name="Alaux M."/>
            <person name="Di Gaspero G."/>
            <person name="Dumas V."/>
            <person name="Felice N."/>
            <person name="Paillard S."/>
            <person name="Juman I."/>
            <person name="Moroldo M."/>
            <person name="Scalabrin S."/>
            <person name="Canaguier A."/>
            <person name="Le Clainche I."/>
            <person name="Malacrida G."/>
            <person name="Durand E."/>
            <person name="Pesole G."/>
            <person name="Laucou V."/>
            <person name="Chatelet P."/>
            <person name="Merdinoglu D."/>
            <person name="Delledonne M."/>
            <person name="Pezzotti M."/>
            <person name="Lecharny A."/>
            <person name="Scarpelli C."/>
            <person name="Artiguenave F."/>
            <person name="Pe M.E."/>
            <person name="Valle G."/>
            <person name="Morgante M."/>
            <person name="Caboche M."/>
            <person name="Adam-Blondon A.-F."/>
            <person name="Weissenbach J."/>
            <person name="Quetier F."/>
            <person name="Wincker P."/>
        </authorList>
    </citation>
    <scope>NUCLEOTIDE SEQUENCE [LARGE SCALE GENOMIC DNA]</scope>
    <source>
        <strain evidence="6">cv. Pinot noir / PN40024</strain>
    </source>
</reference>
<keyword evidence="6" id="KW-1185">Reference proteome</keyword>